<keyword evidence="5 7" id="KW-0315">Glutamine amidotransferase</keyword>
<dbReference type="InterPro" id="IPR027417">
    <property type="entry name" value="P-loop_NTPase"/>
</dbReference>
<sequence>MSTLMVQGTTSDAGKSTLVTALCRWLVRQGVAVAPFKPQNMALNSAVTAEGGEIGRAQAVQAQAAHLAPHTDMNPVLLKPNSDTGSQVIIHGRAVTSMNAVAYHDYKAIAMQAVLASHARLSQAYPVVMVEGAGSPAEINLRANDIANMGFAEAVDCPVLLIADINRGGVFAHLVGTLELLSPTEQARVKGFIINRFRGDIALLQPGLDWLEARTGKPVVGVLPYVMDLHLEAEDGIDRRQIDKAAQVLKVVVPVLPRISNHTDFDPLRLHPQVDLQFIGPGQSIPGADLIILPGSKSVRSDLAYLRANGWDTAVARHLRYGGKVLGICGGLQMLGEQVHDPLGLEGVAGSSDGLGLLAFSTTLEEEKQLRNVRGRLVLEDAEVSGYEIHAGVTTGYALSNAAVILEDGRLDGAQSADGQILGTYLHGLFESPAACSALLRWAGLQDVQAVDYHGLRERDIERLADLVENHLDTDLLRELCGV</sequence>
<dbReference type="Gene3D" id="3.40.50.880">
    <property type="match status" value="1"/>
</dbReference>
<evidence type="ECO:0000256" key="3">
    <source>
        <dbReference type="ARBA" id="ARBA00019833"/>
    </source>
</evidence>
<dbReference type="UniPathway" id="UPA00148"/>
<dbReference type="GO" id="GO:0015420">
    <property type="term" value="F:ABC-type vitamin B12 transporter activity"/>
    <property type="evidence" value="ECO:0007669"/>
    <property type="project" value="UniProtKB-UniRule"/>
</dbReference>
<dbReference type="CDD" id="cd05389">
    <property type="entry name" value="CobQ_N"/>
    <property type="match status" value="1"/>
</dbReference>
<dbReference type="PANTHER" id="PTHR21343">
    <property type="entry name" value="DETHIOBIOTIN SYNTHETASE"/>
    <property type="match status" value="1"/>
</dbReference>
<organism evidence="10 11">
    <name type="scientific">Pseudomonas fluorescens LMG 5329</name>
    <dbReference type="NCBI Taxonomy" id="1324332"/>
    <lineage>
        <taxon>Bacteria</taxon>
        <taxon>Pseudomonadati</taxon>
        <taxon>Pseudomonadota</taxon>
        <taxon>Gammaproteobacteria</taxon>
        <taxon>Pseudomonadales</taxon>
        <taxon>Pseudomonadaceae</taxon>
        <taxon>Pseudomonas</taxon>
    </lineage>
</organism>
<comment type="similarity">
    <text evidence="2 7">Belongs to the CobB/CobQ family. CobQ subfamily.</text>
</comment>
<protein>
    <recommendedName>
        <fullName evidence="3 7">Cobyric acid synthase</fullName>
    </recommendedName>
</protein>
<proteinExistence type="inferred from homology"/>
<evidence type="ECO:0000313" key="11">
    <source>
        <dbReference type="Proteomes" id="UP000030060"/>
    </source>
</evidence>
<dbReference type="HAMAP" id="MF_00028">
    <property type="entry name" value="CobQ"/>
    <property type="match status" value="1"/>
</dbReference>
<dbReference type="InterPro" id="IPR004459">
    <property type="entry name" value="CobQ_synth"/>
</dbReference>
<evidence type="ECO:0000259" key="9">
    <source>
        <dbReference type="Pfam" id="PF07685"/>
    </source>
</evidence>
<feature type="active site" evidence="7">
    <location>
        <position position="427"/>
    </location>
</feature>
<evidence type="ECO:0000256" key="6">
    <source>
        <dbReference type="ARBA" id="ARBA00025166"/>
    </source>
</evidence>
<comment type="function">
    <text evidence="6 7">Catalyzes amidations at positions B, D, E, and G on adenosylcobyrinic A,C-diamide. NH(2) groups are provided by glutamine, and one molecule of ATP is hydrogenolyzed for each amidation.</text>
</comment>
<dbReference type="Gene3D" id="3.40.50.300">
    <property type="entry name" value="P-loop containing nucleotide triphosphate hydrolases"/>
    <property type="match status" value="1"/>
</dbReference>
<dbReference type="SUPFAM" id="SSF52540">
    <property type="entry name" value="P-loop containing nucleoside triphosphate hydrolases"/>
    <property type="match status" value="1"/>
</dbReference>
<comment type="caution">
    <text evidence="10">The sequence shown here is derived from an EMBL/GenBank/DDBJ whole genome shotgun (WGS) entry which is preliminary data.</text>
</comment>
<evidence type="ECO:0000256" key="4">
    <source>
        <dbReference type="ARBA" id="ARBA00022573"/>
    </source>
</evidence>
<dbReference type="InterPro" id="IPR029062">
    <property type="entry name" value="Class_I_gatase-like"/>
</dbReference>
<dbReference type="Pfam" id="PF01656">
    <property type="entry name" value="CbiA"/>
    <property type="match status" value="1"/>
</dbReference>
<evidence type="ECO:0000256" key="7">
    <source>
        <dbReference type="HAMAP-Rule" id="MF_00028"/>
    </source>
</evidence>
<evidence type="ECO:0000256" key="2">
    <source>
        <dbReference type="ARBA" id="ARBA00006205"/>
    </source>
</evidence>
<dbReference type="InterPro" id="IPR047045">
    <property type="entry name" value="CobQ_N"/>
</dbReference>
<evidence type="ECO:0000256" key="1">
    <source>
        <dbReference type="ARBA" id="ARBA00004953"/>
    </source>
</evidence>
<dbReference type="CDD" id="cd01750">
    <property type="entry name" value="GATase1_CobQ"/>
    <property type="match status" value="1"/>
</dbReference>
<dbReference type="InterPro" id="IPR002586">
    <property type="entry name" value="CobQ/CobB/MinD/ParA_Nub-bd_dom"/>
</dbReference>
<keyword evidence="4 7" id="KW-0169">Cobalamin biosynthesis</keyword>
<dbReference type="NCBIfam" id="TIGR00313">
    <property type="entry name" value="cobQ"/>
    <property type="match status" value="1"/>
</dbReference>
<feature type="domain" description="CobB/CobQ-like glutamine amidotransferase" evidence="9">
    <location>
        <begin position="250"/>
        <end position="433"/>
    </location>
</feature>
<dbReference type="NCBIfam" id="NF001989">
    <property type="entry name" value="PRK00784.1"/>
    <property type="match status" value="1"/>
</dbReference>
<dbReference type="SUPFAM" id="SSF52317">
    <property type="entry name" value="Class I glutamine amidotransferase-like"/>
    <property type="match status" value="1"/>
</dbReference>
<comment type="pathway">
    <text evidence="1 7">Cofactor biosynthesis; adenosylcobalamin biosynthesis.</text>
</comment>
<dbReference type="PANTHER" id="PTHR21343:SF1">
    <property type="entry name" value="COBYRIC ACID SYNTHASE"/>
    <property type="match status" value="1"/>
</dbReference>
<dbReference type="Proteomes" id="UP000030060">
    <property type="component" value="Unassembled WGS sequence"/>
</dbReference>
<reference evidence="10 11" key="1">
    <citation type="journal article" date="2013" name="Genome Announc.">
        <title>Draft Genome Sequence of Pseudomonas fluorescens LMG 5329, a White Line-Inducing Principle-Producing Bioindicator for the Mushroom Pathogen Pseudomonas tolaasii.</title>
        <authorList>
            <person name="Ghequire M.G."/>
            <person name="Rokni-Zadeh H."/>
            <person name="Zarrineh P."/>
            <person name="De Mot R."/>
        </authorList>
    </citation>
    <scope>NUCLEOTIDE SEQUENCE [LARGE SCALE GENOMIC DNA]</scope>
    <source>
        <strain evidence="10 11">LMG 5329</strain>
    </source>
</reference>
<dbReference type="GO" id="GO:0003824">
    <property type="term" value="F:catalytic activity"/>
    <property type="evidence" value="ECO:0007669"/>
    <property type="project" value="InterPro"/>
</dbReference>
<dbReference type="GO" id="GO:0009236">
    <property type="term" value="P:cobalamin biosynthetic process"/>
    <property type="evidence" value="ECO:0007669"/>
    <property type="project" value="UniProtKB-UniRule"/>
</dbReference>
<feature type="active site" description="Nucleophile" evidence="7">
    <location>
        <position position="329"/>
    </location>
</feature>
<evidence type="ECO:0000259" key="8">
    <source>
        <dbReference type="Pfam" id="PF01656"/>
    </source>
</evidence>
<dbReference type="PROSITE" id="PS51274">
    <property type="entry name" value="GATASE_COBBQ"/>
    <property type="match status" value="1"/>
</dbReference>
<dbReference type="RefSeq" id="WP_038847932.1">
    <property type="nucleotide sequence ID" value="NZ_ASGY01000143.1"/>
</dbReference>
<evidence type="ECO:0000256" key="5">
    <source>
        <dbReference type="ARBA" id="ARBA00022962"/>
    </source>
</evidence>
<evidence type="ECO:0000313" key="10">
    <source>
        <dbReference type="EMBL" id="KGE66342.1"/>
    </source>
</evidence>
<dbReference type="AlphaFoldDB" id="A0A0A1Z0T9"/>
<dbReference type="Pfam" id="PF07685">
    <property type="entry name" value="GATase_3"/>
    <property type="match status" value="1"/>
</dbReference>
<dbReference type="OrthoDB" id="9808302at2"/>
<feature type="domain" description="CobQ/CobB/MinD/ParA nucleotide binding" evidence="8">
    <location>
        <begin position="4"/>
        <end position="230"/>
    </location>
</feature>
<accession>A0A0A1Z0T9</accession>
<dbReference type="InterPro" id="IPR033949">
    <property type="entry name" value="CobQ_GATase1"/>
</dbReference>
<gene>
    <name evidence="7" type="primary">cobQ</name>
    <name evidence="10" type="ORF">K814_0119150</name>
</gene>
<dbReference type="InterPro" id="IPR011698">
    <property type="entry name" value="GATase_3"/>
</dbReference>
<dbReference type="EMBL" id="ASGY01000143">
    <property type="protein sequence ID" value="KGE66342.1"/>
    <property type="molecule type" value="Genomic_DNA"/>
</dbReference>
<name>A0A0A1Z0T9_PSEFL</name>